<dbReference type="SUPFAM" id="SSF55874">
    <property type="entry name" value="ATPase domain of HSP90 chaperone/DNA topoisomerase II/histidine kinase"/>
    <property type="match status" value="1"/>
</dbReference>
<evidence type="ECO:0000256" key="3">
    <source>
        <dbReference type="ARBA" id="ARBA00022723"/>
    </source>
</evidence>
<dbReference type="EMBL" id="CAJHIP010000022">
    <property type="protein sequence ID" value="CAD6493467.1"/>
    <property type="molecule type" value="Genomic_DNA"/>
</dbReference>
<dbReference type="GO" id="GO:0005524">
    <property type="term" value="F:ATP binding"/>
    <property type="evidence" value="ECO:0007669"/>
    <property type="project" value="UniProtKB-UniRule"/>
</dbReference>
<dbReference type="InterPro" id="IPR002288">
    <property type="entry name" value="DNA_gyrase_B_C"/>
</dbReference>
<dbReference type="NCBIfam" id="NF011501">
    <property type="entry name" value="PRK14939.1"/>
    <property type="match status" value="1"/>
</dbReference>
<keyword evidence="10" id="KW-0963">Cytoplasm</keyword>
<evidence type="ECO:0000313" key="13">
    <source>
        <dbReference type="Proteomes" id="UP000603056"/>
    </source>
</evidence>
<gene>
    <name evidence="10 12" type="primary">gyrB</name>
    <name evidence="12" type="ORF">FFODKBPE_00506</name>
</gene>
<feature type="binding site" evidence="10">
    <location>
        <position position="494"/>
    </location>
    <ligand>
        <name>Mg(2+)</name>
        <dbReference type="ChEBI" id="CHEBI:18420"/>
        <label>1</label>
        <note>catalytic</note>
    </ligand>
</feature>
<accession>A0A811TG30</accession>
<dbReference type="GO" id="GO:0046872">
    <property type="term" value="F:metal ion binding"/>
    <property type="evidence" value="ECO:0007669"/>
    <property type="project" value="UniProtKB-KW"/>
</dbReference>
<dbReference type="AlphaFoldDB" id="A0A811TG30"/>
<evidence type="ECO:0000256" key="7">
    <source>
        <dbReference type="ARBA" id="ARBA00023029"/>
    </source>
</evidence>
<evidence type="ECO:0000256" key="4">
    <source>
        <dbReference type="ARBA" id="ARBA00022741"/>
    </source>
</evidence>
<comment type="cofactor">
    <cofactor evidence="10">
        <name>Mg(2+)</name>
        <dbReference type="ChEBI" id="CHEBI:18420"/>
    </cofactor>
    <cofactor evidence="10">
        <name>Mn(2+)</name>
        <dbReference type="ChEBI" id="CHEBI:29035"/>
    </cofactor>
    <cofactor evidence="10">
        <name>Ca(2+)</name>
        <dbReference type="ChEBI" id="CHEBI:29108"/>
    </cofactor>
    <text evidence="10">Binds two Mg(2+) per subunit. The magnesium ions form salt bridges with both the protein and the DNA. Can also accept other divalent metal cations, such as Mn(2+) or Ca(2+).</text>
</comment>
<evidence type="ECO:0000256" key="9">
    <source>
        <dbReference type="ARBA" id="ARBA00023235"/>
    </source>
</evidence>
<dbReference type="GO" id="GO:0034335">
    <property type="term" value="F:DNA negative supercoiling activity"/>
    <property type="evidence" value="ECO:0007669"/>
    <property type="project" value="UniProtKB-ARBA"/>
</dbReference>
<dbReference type="Gene3D" id="3.40.50.670">
    <property type="match status" value="1"/>
</dbReference>
<evidence type="ECO:0000259" key="11">
    <source>
        <dbReference type="PROSITE" id="PS50880"/>
    </source>
</evidence>
<dbReference type="PANTHER" id="PTHR45866">
    <property type="entry name" value="DNA GYRASE/TOPOISOMERASE SUBUNIT B"/>
    <property type="match status" value="1"/>
</dbReference>
<dbReference type="NCBIfam" id="NF004189">
    <property type="entry name" value="PRK05644.1"/>
    <property type="match status" value="1"/>
</dbReference>
<keyword evidence="4 10" id="KW-0547">Nucleotide-binding</keyword>
<dbReference type="Pfam" id="PF00986">
    <property type="entry name" value="DNA_gyraseB_C"/>
    <property type="match status" value="1"/>
</dbReference>
<dbReference type="GO" id="GO:0006261">
    <property type="term" value="P:DNA-templated DNA replication"/>
    <property type="evidence" value="ECO:0007669"/>
    <property type="project" value="UniProtKB-UniRule"/>
</dbReference>
<comment type="subcellular location">
    <subcellularLocation>
        <location evidence="10">Cytoplasm</location>
    </subcellularLocation>
</comment>
<dbReference type="CDD" id="cd03366">
    <property type="entry name" value="TOPRIM_TopoIIA_GyrB"/>
    <property type="match status" value="1"/>
</dbReference>
<dbReference type="SMART" id="SM00433">
    <property type="entry name" value="TOP2c"/>
    <property type="match status" value="1"/>
</dbReference>
<dbReference type="GO" id="GO:0003677">
    <property type="term" value="F:DNA binding"/>
    <property type="evidence" value="ECO:0007669"/>
    <property type="project" value="UniProtKB-KW"/>
</dbReference>
<evidence type="ECO:0000256" key="5">
    <source>
        <dbReference type="ARBA" id="ARBA00022840"/>
    </source>
</evidence>
<protein>
    <recommendedName>
        <fullName evidence="10">DNA gyrase subunit B</fullName>
        <ecNumber evidence="10">5.6.2.2</ecNumber>
    </recommendedName>
</protein>
<dbReference type="FunFam" id="3.40.50.670:FF:000002">
    <property type="entry name" value="DNA gyrase subunit B"/>
    <property type="match status" value="1"/>
</dbReference>
<feature type="binding site" evidence="10">
    <location>
        <position position="494"/>
    </location>
    <ligand>
        <name>Mg(2+)</name>
        <dbReference type="ChEBI" id="CHEBI:18420"/>
        <label>2</label>
    </ligand>
</feature>
<feature type="site" description="Interaction with DNA" evidence="10">
    <location>
        <position position="446"/>
    </location>
</feature>
<feature type="binding site" evidence="10">
    <location>
        <position position="421"/>
    </location>
    <ligand>
        <name>Mg(2+)</name>
        <dbReference type="ChEBI" id="CHEBI:18420"/>
        <label>1</label>
        <note>catalytic</note>
    </ligand>
</feature>
<dbReference type="Pfam" id="PF01751">
    <property type="entry name" value="Toprim"/>
    <property type="match status" value="1"/>
</dbReference>
<dbReference type="EC" id="5.6.2.2" evidence="10"/>
<keyword evidence="5 10" id="KW-0067">ATP-binding</keyword>
<dbReference type="InterPro" id="IPR006171">
    <property type="entry name" value="TOPRIM_dom"/>
</dbReference>
<evidence type="ECO:0000313" key="12">
    <source>
        <dbReference type="EMBL" id="CAD6493467.1"/>
    </source>
</evidence>
<dbReference type="PANTHER" id="PTHR45866:SF1">
    <property type="entry name" value="DNA GYRASE SUBUNIT B, MITOCHONDRIAL"/>
    <property type="match status" value="1"/>
</dbReference>
<dbReference type="FunFam" id="3.30.565.10:FF:000002">
    <property type="entry name" value="DNA gyrase subunit B"/>
    <property type="match status" value="1"/>
</dbReference>
<dbReference type="HAMAP" id="MF_01898">
    <property type="entry name" value="GyrB"/>
    <property type="match status" value="1"/>
</dbReference>
<dbReference type="InterPro" id="IPR013760">
    <property type="entry name" value="Topo_IIA-like_dom_sf"/>
</dbReference>
<dbReference type="SUPFAM" id="SSF54211">
    <property type="entry name" value="Ribosomal protein S5 domain 2-like"/>
    <property type="match status" value="1"/>
</dbReference>
<dbReference type="GO" id="GO:0006265">
    <property type="term" value="P:DNA topological change"/>
    <property type="evidence" value="ECO:0007669"/>
    <property type="project" value="UniProtKB-UniRule"/>
</dbReference>
<dbReference type="Proteomes" id="UP000603056">
    <property type="component" value="Unassembled WGS sequence"/>
</dbReference>
<dbReference type="InterPro" id="IPR011557">
    <property type="entry name" value="GyrB"/>
</dbReference>
<dbReference type="InterPro" id="IPR001241">
    <property type="entry name" value="Topo_IIA"/>
</dbReference>
<dbReference type="FunFam" id="3.30.230.10:FF:000005">
    <property type="entry name" value="DNA gyrase subunit B"/>
    <property type="match status" value="1"/>
</dbReference>
<keyword evidence="7 10" id="KW-0799">Topoisomerase</keyword>
<dbReference type="SMART" id="SM00387">
    <property type="entry name" value="HATPase_c"/>
    <property type="match status" value="1"/>
</dbReference>
<dbReference type="InterPro" id="IPR000565">
    <property type="entry name" value="Topo_IIA_B"/>
</dbReference>
<evidence type="ECO:0000256" key="2">
    <source>
        <dbReference type="ARBA" id="ARBA00010708"/>
    </source>
</evidence>
<dbReference type="Pfam" id="PF00204">
    <property type="entry name" value="DNA_gyraseB"/>
    <property type="match status" value="1"/>
</dbReference>
<dbReference type="PROSITE" id="PS50880">
    <property type="entry name" value="TOPRIM"/>
    <property type="match status" value="1"/>
</dbReference>
<dbReference type="InterPro" id="IPR020568">
    <property type="entry name" value="Ribosomal_Su5_D2-typ_SF"/>
</dbReference>
<comment type="caution">
    <text evidence="12">The sequence shown here is derived from an EMBL/GenBank/DDBJ whole genome shotgun (WGS) entry which is preliminary data.</text>
</comment>
<comment type="catalytic activity">
    <reaction evidence="1 10">
        <text>ATP-dependent breakage, passage and rejoining of double-stranded DNA.</text>
        <dbReference type="EC" id="5.6.2.2"/>
    </reaction>
</comment>
<comment type="miscellaneous">
    <text evidence="10">Few gyrases are as efficient as E.coli at forming negative supercoils. Not all organisms have 2 type II topoisomerases; in organisms with a single type II topoisomerase this enzyme also has to decatenate newly replicated chromosomes.</text>
</comment>
<dbReference type="Pfam" id="PF02518">
    <property type="entry name" value="HATPase_c"/>
    <property type="match status" value="1"/>
</dbReference>
<dbReference type="InterPro" id="IPR014721">
    <property type="entry name" value="Ribsml_uS5_D2-typ_fold_subgr"/>
</dbReference>
<comment type="subunit">
    <text evidence="10">Heterotetramer, composed of two GyrA and two GyrB chains. In the heterotetramer, GyrA contains the active site tyrosine that forms a transient covalent intermediate with DNA, while GyrB binds cofactors and catalyzes ATP hydrolysis.</text>
</comment>
<organism evidence="12 13">
    <name type="scientific">Candidatus Argoarchaeum ethanivorans</name>
    <dbReference type="NCBI Taxonomy" id="2608793"/>
    <lineage>
        <taxon>Archaea</taxon>
        <taxon>Methanobacteriati</taxon>
        <taxon>Methanobacteriota</taxon>
        <taxon>Stenosarchaea group</taxon>
        <taxon>Methanomicrobia</taxon>
        <taxon>Methanosarcinales</taxon>
        <taxon>Methanosarcinales incertae sedis</taxon>
        <taxon>GOM Arc I cluster</taxon>
        <taxon>Candidatus Argoarchaeum</taxon>
    </lineage>
</organism>
<dbReference type="PRINTS" id="PR01159">
    <property type="entry name" value="DNAGYRASEB"/>
</dbReference>
<name>A0A811TG30_9EURY</name>
<dbReference type="NCBIfam" id="TIGR01059">
    <property type="entry name" value="gyrB"/>
    <property type="match status" value="1"/>
</dbReference>
<dbReference type="PRINTS" id="PR00418">
    <property type="entry name" value="TPI2FAMILY"/>
</dbReference>
<keyword evidence="9 10" id="KW-0413">Isomerase</keyword>
<dbReference type="InterPro" id="IPR034160">
    <property type="entry name" value="TOPRIM_GyrB"/>
</dbReference>
<sequence>MVETYDASRIQVLEGLEAVRKRPSMYIGNTDLRGLHHLVYEVVDNSIDEALAGYCTSIQVAIHEDNSVTVKDNGRGVPVDKHPKYNKSALEVVMTVLHAGGKFDSTSYKVSGGLHGVGVSVVNALSERFEVEVCRDGKRYYQSYERGKPTTSLEVIGTSEERGTTVTFKPDTTIFESTEYNFAVLSNRLRELAFLNKGVTIFIKDERSTDEHTYHYEGGIASFVEYLNKNKNTLHKTPIFFQREKNNIQIEIAMQYNDSYVETIHAFANNINTHEGGTHLSGFKAALTRVANDYARNNGIFKGIEKLSGEDVREGLTCVISVKLTNPQFEGQTKTKLGNSEVKGITESMVGDGLSEFFEENPATAKTILEKSIQASQAREAARKARELTRRKSALEITSLPGKLADCQEKDPEKSELYLVEGDSAGGSAKQGRDRKFQAILPLRGKILNVEKARLNKILANEEIRTLITACGAGIGDEFDCEKVRYKKIIIMTDADVDGSHIRTLLLTLFYRYMRPLIEMGYMYIAQPPLYKIKKGRAEYYSYSDSELKTMLEKIGEKNTNIQRYKGLGEMNPVQLWDTTMDPEHRTMLQVTMEDALAAEEMFSVLMGDKVEPRREFIFKHSKEVVNLDV</sequence>
<comment type="similarity">
    <text evidence="2 10">Belongs to the type II topoisomerase GyrB family.</text>
</comment>
<dbReference type="GO" id="GO:0005737">
    <property type="term" value="C:cytoplasm"/>
    <property type="evidence" value="ECO:0007669"/>
    <property type="project" value="UniProtKB-SubCell"/>
</dbReference>
<dbReference type="Gene3D" id="3.30.230.10">
    <property type="match status" value="1"/>
</dbReference>
<proteinExistence type="inferred from homology"/>
<dbReference type="InterPro" id="IPR036890">
    <property type="entry name" value="HATPase_C_sf"/>
</dbReference>
<evidence type="ECO:0000256" key="1">
    <source>
        <dbReference type="ARBA" id="ARBA00000185"/>
    </source>
</evidence>
<reference evidence="12" key="1">
    <citation type="submission" date="2020-10" db="EMBL/GenBank/DDBJ databases">
        <authorList>
            <person name="Hahn C.J."/>
            <person name="Laso-Perez R."/>
            <person name="Vulcano F."/>
            <person name="Vaziourakis K.-M."/>
            <person name="Stokke R."/>
            <person name="Steen I.H."/>
            <person name="Teske A."/>
            <person name="Boetius A."/>
            <person name="Liebeke M."/>
            <person name="Amann R."/>
            <person name="Knittel K."/>
        </authorList>
    </citation>
    <scope>NUCLEOTIDE SEQUENCE</scope>
    <source>
        <strain evidence="12">Gfbio:e3339647-f889-4370-9287-4fb5cb688e4c:AG394J04_GoMArc1</strain>
    </source>
</reference>
<dbReference type="InterPro" id="IPR013506">
    <property type="entry name" value="Topo_IIA_bsu_dom2"/>
</dbReference>
<feature type="site" description="Interaction with DNA" evidence="10">
    <location>
        <position position="449"/>
    </location>
</feature>
<evidence type="ECO:0000256" key="8">
    <source>
        <dbReference type="ARBA" id="ARBA00023125"/>
    </source>
</evidence>
<evidence type="ECO:0000256" key="10">
    <source>
        <dbReference type="HAMAP-Rule" id="MF_01898"/>
    </source>
</evidence>
<dbReference type="InterPro" id="IPR003594">
    <property type="entry name" value="HATPase_dom"/>
</dbReference>
<dbReference type="InterPro" id="IPR013759">
    <property type="entry name" value="Topo_IIA_B_C"/>
</dbReference>
<keyword evidence="6 10" id="KW-0460">Magnesium</keyword>
<dbReference type="InterPro" id="IPR018522">
    <property type="entry name" value="TopoIIA_CS"/>
</dbReference>
<dbReference type="SUPFAM" id="SSF56719">
    <property type="entry name" value="Type II DNA topoisomerase"/>
    <property type="match status" value="1"/>
</dbReference>
<dbReference type="Gene3D" id="3.30.565.10">
    <property type="entry name" value="Histidine kinase-like ATPase, C-terminal domain"/>
    <property type="match status" value="1"/>
</dbReference>
<dbReference type="CDD" id="cd16928">
    <property type="entry name" value="HATPase_GyrB-like"/>
    <property type="match status" value="1"/>
</dbReference>
<dbReference type="PROSITE" id="PS00177">
    <property type="entry name" value="TOPOISOMERASE_II"/>
    <property type="match status" value="1"/>
</dbReference>
<dbReference type="CDD" id="cd00822">
    <property type="entry name" value="TopoII_Trans_DNA_gyrase"/>
    <property type="match status" value="1"/>
</dbReference>
<feature type="domain" description="Toprim" evidence="11">
    <location>
        <begin position="415"/>
        <end position="529"/>
    </location>
</feature>
<dbReference type="GO" id="GO:0005694">
    <property type="term" value="C:chromosome"/>
    <property type="evidence" value="ECO:0007669"/>
    <property type="project" value="InterPro"/>
</dbReference>
<evidence type="ECO:0000256" key="6">
    <source>
        <dbReference type="ARBA" id="ARBA00022842"/>
    </source>
</evidence>
<keyword evidence="3 10" id="KW-0479">Metal-binding</keyword>
<keyword evidence="8" id="KW-0238">DNA-binding</keyword>
<comment type="function">
    <text evidence="10">A type II topoisomerase that negatively supercoils closed circular double-stranded (ds) DNA in an ATP-dependent manner to modulate DNA topology and maintain chromosomes in an underwound state. Negative supercoiling favors strand separation, and DNA replication, transcription, recombination and repair, all of which involve strand separation. Also able to catalyze the interconversion of other topological isomers of dsDNA rings, including catenanes and knotted rings. Type II topoisomerases break and join 2 DNA strands simultaneously in an ATP-dependent manner.</text>
</comment>
<feature type="binding site" evidence="10">
    <location>
        <position position="496"/>
    </location>
    <ligand>
        <name>Mg(2+)</name>
        <dbReference type="ChEBI" id="CHEBI:18420"/>
        <label>2</label>
    </ligand>
</feature>